<evidence type="ECO:0000313" key="1">
    <source>
        <dbReference type="EMBL" id="RKF12372.1"/>
    </source>
</evidence>
<organism evidence="1 2">
    <name type="scientific">Roseovarius spongiae</name>
    <dbReference type="NCBI Taxonomy" id="2320272"/>
    <lineage>
        <taxon>Bacteria</taxon>
        <taxon>Pseudomonadati</taxon>
        <taxon>Pseudomonadota</taxon>
        <taxon>Alphaproteobacteria</taxon>
        <taxon>Rhodobacterales</taxon>
        <taxon>Roseobacteraceae</taxon>
        <taxon>Roseovarius</taxon>
    </lineage>
</organism>
<reference evidence="1 2" key="1">
    <citation type="submission" date="2018-09" db="EMBL/GenBank/DDBJ databases">
        <title>Roseovarius spongiae sp. nov., isolated from a marine sponge.</title>
        <authorList>
            <person name="Zhuang L."/>
            <person name="Luo L."/>
        </authorList>
    </citation>
    <scope>NUCLEOTIDE SEQUENCE [LARGE SCALE GENOMIC DNA]</scope>
    <source>
        <strain evidence="1 2">HN-E21</strain>
    </source>
</reference>
<gene>
    <name evidence="1" type="ORF">D6850_18025</name>
</gene>
<keyword evidence="2" id="KW-1185">Reference proteome</keyword>
<accession>A0A3A8AQ50</accession>
<proteinExistence type="predicted"/>
<dbReference type="RefSeq" id="WP_121169014.1">
    <property type="nucleotide sequence ID" value="NZ_RAPE01000008.1"/>
</dbReference>
<protein>
    <submittedName>
        <fullName evidence="1">Uncharacterized protein</fullName>
    </submittedName>
</protein>
<dbReference type="Proteomes" id="UP000281128">
    <property type="component" value="Unassembled WGS sequence"/>
</dbReference>
<evidence type="ECO:0000313" key="2">
    <source>
        <dbReference type="Proteomes" id="UP000281128"/>
    </source>
</evidence>
<dbReference type="InterPro" id="IPR011009">
    <property type="entry name" value="Kinase-like_dom_sf"/>
</dbReference>
<dbReference type="OrthoDB" id="7844571at2"/>
<dbReference type="EMBL" id="RAPE01000008">
    <property type="protein sequence ID" value="RKF12372.1"/>
    <property type="molecule type" value="Genomic_DNA"/>
</dbReference>
<sequence>MDLQFIKKRLKIKFRTRPYRFLMKNGIWKVNERFVVLVNSKNDHVDSFAEVYLQKSASISKGIKRIVKSIIKNVSGAQYMYVSGGKKMSQASALYISRTGHIKFFDIENSKVLTTTTRKEWDSHNSQMNIALYRYFEKPEARLIETPAGLFRQESFVTAPPLGLLPKDRKMQALHKICRAYTRYIKEHKEPPQPELIMRCYDEVKNHLTPDIQKKYASYHDCVRDVSERYHFIKSHMDFNVANLLFDEKVWLVDLDDAGLSLPCLYDLNNLALNEIFERRDLLILDEFYSGDLRCDFQEAVSAAIVEPRPKDYQVAIFINFFMREARIISDPLLKGVDWNRTNAHWKLLEKNFSWW</sequence>
<dbReference type="AlphaFoldDB" id="A0A3A8AQ50"/>
<name>A0A3A8AQ50_9RHOB</name>
<dbReference type="SUPFAM" id="SSF56112">
    <property type="entry name" value="Protein kinase-like (PK-like)"/>
    <property type="match status" value="1"/>
</dbReference>
<comment type="caution">
    <text evidence="1">The sequence shown here is derived from an EMBL/GenBank/DDBJ whole genome shotgun (WGS) entry which is preliminary data.</text>
</comment>